<dbReference type="InterPro" id="IPR036188">
    <property type="entry name" value="FAD/NAD-bd_sf"/>
</dbReference>
<evidence type="ECO:0000256" key="1">
    <source>
        <dbReference type="ARBA" id="ARBA00023002"/>
    </source>
</evidence>
<sequence length="483" mass="53336">MTMAPARVLSRLEVLAAAARDDLDALSYPDRSWLRPRNGPDGRPVDDVLIVGGGQSGVIIAAHLKREGLERVAVLDRCEPGEEGPWRTFARMSELRTPKTTVGNEFGIVNLSVRRWYETRYGAAAWAALDRIPRTDWKDYLDWYADVTGVRIENRTLVTDIAQAGDLVRVDTLVGNKPHARFARTVVIATGFDGAGAWRAPDFIRAALPRRAYDHSNGPIDFARLQGKRVGILGHGASAFDNAITALRAGAASAEVSFRRARLPRVNPHRAIETAGLMSHFPALADATRWRIARFFREKDQPPPMTAFNKALALPGFRLRPATPWTSVALEGEAIRVETPHGPLTYDHLILATGAVIDLDARPELKTLASRVALWSDRYAPGPDEEDARLAALPYLDEGYGFVPKATDEDWVGRVFAFNGLSVVSHGPHSTSISGHRHALPRVVRGVTRRLLVDHERDVLPDLAAYWSDDLPIPDDFEDRTAD</sequence>
<name>A0AAU7X6Q5_9HYPH</name>
<dbReference type="PANTHER" id="PTHR43539:SF91">
    <property type="entry name" value="FAD-DEPENDENT URATE HYDROXYLASE"/>
    <property type="match status" value="1"/>
</dbReference>
<dbReference type="SUPFAM" id="SSF51905">
    <property type="entry name" value="FAD/NAD(P)-binding domain"/>
    <property type="match status" value="1"/>
</dbReference>
<proteinExistence type="predicted"/>
<dbReference type="EC" id="1.14.13.-" evidence="2"/>
<dbReference type="EMBL" id="CP158568">
    <property type="protein sequence ID" value="XBY43539.1"/>
    <property type="molecule type" value="Genomic_DNA"/>
</dbReference>
<dbReference type="PRINTS" id="PR00420">
    <property type="entry name" value="RNGMNOXGNASE"/>
</dbReference>
<dbReference type="Pfam" id="PF13738">
    <property type="entry name" value="Pyr_redox_3"/>
    <property type="match status" value="1"/>
</dbReference>
<organism evidence="2">
    <name type="scientific">Methyloraptor flagellatus</name>
    <dbReference type="NCBI Taxonomy" id="3162530"/>
    <lineage>
        <taxon>Bacteria</taxon>
        <taxon>Pseudomonadati</taxon>
        <taxon>Pseudomonadota</taxon>
        <taxon>Alphaproteobacteria</taxon>
        <taxon>Hyphomicrobiales</taxon>
        <taxon>Ancalomicrobiaceae</taxon>
        <taxon>Methyloraptor</taxon>
    </lineage>
</organism>
<dbReference type="RefSeq" id="WP_407048639.1">
    <property type="nucleotide sequence ID" value="NZ_CP158568.1"/>
</dbReference>
<protein>
    <submittedName>
        <fullName evidence="2">NAD(P)/FAD-dependent oxidoreductase</fullName>
        <ecNumber evidence="2">1.14.13.-</ecNumber>
    </submittedName>
</protein>
<dbReference type="Gene3D" id="3.50.50.60">
    <property type="entry name" value="FAD/NAD(P)-binding domain"/>
    <property type="match status" value="2"/>
</dbReference>
<dbReference type="InterPro" id="IPR050982">
    <property type="entry name" value="Auxin_biosynth/cation_transpt"/>
</dbReference>
<dbReference type="GO" id="GO:0004497">
    <property type="term" value="F:monooxygenase activity"/>
    <property type="evidence" value="ECO:0007669"/>
    <property type="project" value="TreeGrafter"/>
</dbReference>
<dbReference type="PANTHER" id="PTHR43539">
    <property type="entry name" value="FLAVIN-BINDING MONOOXYGENASE-LIKE PROTEIN (AFU_ORTHOLOGUE AFUA_4G09220)"/>
    <property type="match status" value="1"/>
</dbReference>
<reference evidence="2" key="1">
    <citation type="submission" date="2024-06" db="EMBL/GenBank/DDBJ databases">
        <title>Methylostella associata gen. nov., sp. nov., a novel Ancalomicrobiaceae-affiliated facultatively methylotrophic bacteria that feed on methanotrophs of the genus Methylococcus.</title>
        <authorList>
            <person name="Saltykova V."/>
            <person name="Danilova O.V."/>
            <person name="Oshkin I.Y."/>
            <person name="Belova S.E."/>
            <person name="Pimenov N.V."/>
            <person name="Dedysh S.N."/>
        </authorList>
    </citation>
    <scope>NUCLEOTIDE SEQUENCE</scope>
    <source>
        <strain evidence="2">S20</strain>
    </source>
</reference>
<gene>
    <name evidence="2" type="ORF">ABS361_15810</name>
</gene>
<keyword evidence="1 2" id="KW-0560">Oxidoreductase</keyword>
<dbReference type="GO" id="GO:0050660">
    <property type="term" value="F:flavin adenine dinucleotide binding"/>
    <property type="evidence" value="ECO:0007669"/>
    <property type="project" value="TreeGrafter"/>
</dbReference>
<dbReference type="AlphaFoldDB" id="A0AAU7X6Q5"/>
<evidence type="ECO:0000313" key="2">
    <source>
        <dbReference type="EMBL" id="XBY43539.1"/>
    </source>
</evidence>
<accession>A0AAU7X6Q5</accession>
<dbReference type="KEGG" id="mflg:ABS361_15810"/>